<reference evidence="5" key="1">
    <citation type="submission" date="2020-10" db="EMBL/GenBank/DDBJ databases">
        <title>Sequencing the genomes of 1000 actinobacteria strains.</title>
        <authorList>
            <person name="Klenk H.-P."/>
        </authorList>
    </citation>
    <scope>NUCLEOTIDE SEQUENCE</scope>
    <source>
        <strain evidence="5">DSM 45354</strain>
    </source>
</reference>
<dbReference type="GO" id="GO:0000150">
    <property type="term" value="F:DNA strand exchange activity"/>
    <property type="evidence" value="ECO:0007669"/>
    <property type="project" value="InterPro"/>
</dbReference>
<dbReference type="Proteomes" id="UP000638648">
    <property type="component" value="Unassembled WGS sequence"/>
</dbReference>
<evidence type="ECO:0000259" key="4">
    <source>
        <dbReference type="PROSITE" id="PS51737"/>
    </source>
</evidence>
<feature type="domain" description="Recombinase" evidence="4">
    <location>
        <begin position="161"/>
        <end position="295"/>
    </location>
</feature>
<dbReference type="Gene3D" id="3.40.50.1390">
    <property type="entry name" value="Resolvase, N-terminal catalytic domain"/>
    <property type="match status" value="1"/>
</dbReference>
<dbReference type="PROSITE" id="PS51737">
    <property type="entry name" value="RECOMBINASE_DNA_BIND"/>
    <property type="match status" value="1"/>
</dbReference>
<dbReference type="Pfam" id="PF00239">
    <property type="entry name" value="Resolvase"/>
    <property type="match status" value="1"/>
</dbReference>
<dbReference type="Gene3D" id="3.90.1750.20">
    <property type="entry name" value="Putative Large Serine Recombinase, Chain B, Domain 2"/>
    <property type="match status" value="1"/>
</dbReference>
<organism evidence="5 6">
    <name type="scientific">Actinopolymorpha pittospori</name>
    <dbReference type="NCBI Taxonomy" id="648752"/>
    <lineage>
        <taxon>Bacteria</taxon>
        <taxon>Bacillati</taxon>
        <taxon>Actinomycetota</taxon>
        <taxon>Actinomycetes</taxon>
        <taxon>Propionibacteriales</taxon>
        <taxon>Actinopolymorphaceae</taxon>
        <taxon>Actinopolymorpha</taxon>
    </lineage>
</organism>
<dbReference type="SUPFAM" id="SSF53041">
    <property type="entry name" value="Resolvase-like"/>
    <property type="match status" value="1"/>
</dbReference>
<dbReference type="InterPro" id="IPR038109">
    <property type="entry name" value="DNA_bind_recomb_sf"/>
</dbReference>
<evidence type="ECO:0000313" key="6">
    <source>
        <dbReference type="Proteomes" id="UP000638648"/>
    </source>
</evidence>
<dbReference type="SMART" id="SM00857">
    <property type="entry name" value="Resolvase"/>
    <property type="match status" value="1"/>
</dbReference>
<dbReference type="PANTHER" id="PTHR30461">
    <property type="entry name" value="DNA-INVERTASE FROM LAMBDOID PROPHAGE"/>
    <property type="match status" value="1"/>
</dbReference>
<dbReference type="PROSITE" id="PS51736">
    <property type="entry name" value="RECOMBINASES_3"/>
    <property type="match status" value="1"/>
</dbReference>
<dbReference type="InterPro" id="IPR006119">
    <property type="entry name" value="Resolv_N"/>
</dbReference>
<gene>
    <name evidence="5" type="ORF">HEB94_008761</name>
</gene>
<dbReference type="InterPro" id="IPR011109">
    <property type="entry name" value="DNA_bind_recombinase_dom"/>
</dbReference>
<evidence type="ECO:0000256" key="2">
    <source>
        <dbReference type="ARBA" id="ARBA00023172"/>
    </source>
</evidence>
<keyword evidence="6" id="KW-1185">Reference proteome</keyword>
<dbReference type="EMBL" id="JADBEM010000001">
    <property type="protein sequence ID" value="MBE1611913.1"/>
    <property type="molecule type" value="Genomic_DNA"/>
</dbReference>
<evidence type="ECO:0000313" key="5">
    <source>
        <dbReference type="EMBL" id="MBE1611913.1"/>
    </source>
</evidence>
<proteinExistence type="predicted"/>
<dbReference type="AlphaFoldDB" id="A0A927RQ75"/>
<protein>
    <submittedName>
        <fullName evidence="5">DNA invertase Pin-like site-specific DNA recombinase</fullName>
    </submittedName>
</protein>
<dbReference type="Pfam" id="PF13408">
    <property type="entry name" value="Zn_ribbon_recom"/>
    <property type="match status" value="1"/>
</dbReference>
<sequence>MTSPLGRVGLYARLSVTTEESISIERQLDAGRKYAAARGWTVVAEAVDDGVSATKNRPEDRPGWRSLLDTSESYDAVIVWKVDRLARRVLDFLHADETLRARGAGLVAVEDPIDLTTPSGRAFATMLAVFGEMEAAAISARVKAARRAIISTGRRAGGRPPFGFINVPNPDGPGMVLAHDQDRIGYVREMVVRAFARESLYGLARWLETSGVEPRSRSGRRDSARWHEASVEAILRAPALAGMTTYTPGRKPGEKSRADVLRDVDGLPVVDESTAIITPAERRELLAILDAAKLPGTRQRAGAEPALLYGLARCGSCGGLMYRATAAQGAARQYRCQQRGCPAPVSVNRGHLEAYVVSEFLATIGRLQVVELEPVEAEDPAPALVDIEHAISETLASMAEDGADVAALTDRLATLKSARSKAREAETAAPEVRTRRTGETFAEAWSKTEGVEARRGLLLSALEAVDVAPSPVRGRYPVGKRASLRWSTENL</sequence>
<dbReference type="PANTHER" id="PTHR30461:SF2">
    <property type="entry name" value="SERINE RECOMBINASE PINE-RELATED"/>
    <property type="match status" value="1"/>
</dbReference>
<comment type="caution">
    <text evidence="5">The sequence shown here is derived from an EMBL/GenBank/DDBJ whole genome shotgun (WGS) entry which is preliminary data.</text>
</comment>
<keyword evidence="2" id="KW-0233">DNA recombination</keyword>
<dbReference type="Pfam" id="PF07508">
    <property type="entry name" value="Recombinase"/>
    <property type="match status" value="1"/>
</dbReference>
<dbReference type="InterPro" id="IPR050639">
    <property type="entry name" value="SSR_resolvase"/>
</dbReference>
<feature type="domain" description="Resolvase/invertase-type recombinase catalytic" evidence="3">
    <location>
        <begin position="7"/>
        <end position="153"/>
    </location>
</feature>
<dbReference type="InterPro" id="IPR036162">
    <property type="entry name" value="Resolvase-like_N_sf"/>
</dbReference>
<dbReference type="RefSeq" id="WP_192755050.1">
    <property type="nucleotide sequence ID" value="NZ_BAABJL010000176.1"/>
</dbReference>
<keyword evidence="1" id="KW-0238">DNA-binding</keyword>
<name>A0A927RQ75_9ACTN</name>
<dbReference type="GO" id="GO:0003677">
    <property type="term" value="F:DNA binding"/>
    <property type="evidence" value="ECO:0007669"/>
    <property type="project" value="UniProtKB-KW"/>
</dbReference>
<evidence type="ECO:0000256" key="1">
    <source>
        <dbReference type="ARBA" id="ARBA00023125"/>
    </source>
</evidence>
<dbReference type="InterPro" id="IPR025827">
    <property type="entry name" value="Zn_ribbon_recom_dom"/>
</dbReference>
<accession>A0A927RQ75</accession>
<dbReference type="CDD" id="cd00338">
    <property type="entry name" value="Ser_Recombinase"/>
    <property type="match status" value="1"/>
</dbReference>
<evidence type="ECO:0000259" key="3">
    <source>
        <dbReference type="PROSITE" id="PS51736"/>
    </source>
</evidence>